<feature type="region of interest" description="Disordered" evidence="1">
    <location>
        <begin position="1"/>
        <end position="30"/>
    </location>
</feature>
<proteinExistence type="predicted"/>
<comment type="caution">
    <text evidence="2">The sequence shown here is derived from an EMBL/GenBank/DDBJ whole genome shotgun (WGS) entry which is preliminary data.</text>
</comment>
<evidence type="ECO:0000313" key="2">
    <source>
        <dbReference type="EMBL" id="KKL62317.1"/>
    </source>
</evidence>
<dbReference type="EMBL" id="LAZR01028528">
    <property type="protein sequence ID" value="KKL62317.1"/>
    <property type="molecule type" value="Genomic_DNA"/>
</dbReference>
<gene>
    <name evidence="2" type="ORF">LCGC14_2186430</name>
</gene>
<name>A0A0F9GGN4_9ZZZZ</name>
<accession>A0A0F9GGN4</accession>
<reference evidence="2" key="1">
    <citation type="journal article" date="2015" name="Nature">
        <title>Complex archaea that bridge the gap between prokaryotes and eukaryotes.</title>
        <authorList>
            <person name="Spang A."/>
            <person name="Saw J.H."/>
            <person name="Jorgensen S.L."/>
            <person name="Zaremba-Niedzwiedzka K."/>
            <person name="Martijn J."/>
            <person name="Lind A.E."/>
            <person name="van Eijk R."/>
            <person name="Schleper C."/>
            <person name="Guy L."/>
            <person name="Ettema T.J."/>
        </authorList>
    </citation>
    <scope>NUCLEOTIDE SEQUENCE</scope>
</reference>
<dbReference type="AlphaFoldDB" id="A0A0F9GGN4"/>
<organism evidence="2">
    <name type="scientific">marine sediment metagenome</name>
    <dbReference type="NCBI Taxonomy" id="412755"/>
    <lineage>
        <taxon>unclassified sequences</taxon>
        <taxon>metagenomes</taxon>
        <taxon>ecological metagenomes</taxon>
    </lineage>
</organism>
<protein>
    <submittedName>
        <fullName evidence="2">Uncharacterized protein</fullName>
    </submittedName>
</protein>
<evidence type="ECO:0000256" key="1">
    <source>
        <dbReference type="SAM" id="MobiDB-lite"/>
    </source>
</evidence>
<sequence>MTTRRRAHNSTLAVPTKPIDRHTPLRNRGGTSFKLSPDGKAMWKWLGLLTIGQRLPCDGCGRYQWLSRSHLLAKSRGGRVLNNIALLCEDTITHPGCHPRQEKNTDRYIEQTGVDLYAKARGHTARWRKETGRG</sequence>